<evidence type="ECO:0000313" key="3">
    <source>
        <dbReference type="Proteomes" id="UP001589608"/>
    </source>
</evidence>
<organism evidence="2 3">
    <name type="scientific">Dactylosporangium vinaceum</name>
    <dbReference type="NCBI Taxonomy" id="53362"/>
    <lineage>
        <taxon>Bacteria</taxon>
        <taxon>Bacillati</taxon>
        <taxon>Actinomycetota</taxon>
        <taxon>Actinomycetes</taxon>
        <taxon>Micromonosporales</taxon>
        <taxon>Micromonosporaceae</taxon>
        <taxon>Dactylosporangium</taxon>
    </lineage>
</organism>
<gene>
    <name evidence="2" type="ORF">ACFFTR_43575</name>
</gene>
<feature type="region of interest" description="Disordered" evidence="1">
    <location>
        <begin position="78"/>
        <end position="157"/>
    </location>
</feature>
<sequence length="193" mass="18992">MTSISGISAISGSYSVQFATTQRADRPRGGQDPLEPVARALGLSTSDLKGQLQSGQSLTGLADAKGLSHEDLIAAIKAGKPGDAPAGPNGVSDDDAAGRIAAQPGLPGGPRGPGGAGGDPGGGGSDGSEGPAGLRDRSKVQQLNALLGNGGDAGGDLSKLSATDLVKKFQTQGVDLNQLRSVLESGDLLDVKA</sequence>
<reference evidence="2 3" key="1">
    <citation type="submission" date="2024-09" db="EMBL/GenBank/DDBJ databases">
        <authorList>
            <person name="Sun Q."/>
            <person name="Mori K."/>
        </authorList>
    </citation>
    <scope>NUCLEOTIDE SEQUENCE [LARGE SCALE GENOMIC DNA]</scope>
    <source>
        <strain evidence="2 3">JCM 3307</strain>
    </source>
</reference>
<evidence type="ECO:0000256" key="1">
    <source>
        <dbReference type="SAM" id="MobiDB-lite"/>
    </source>
</evidence>
<feature type="region of interest" description="Disordered" evidence="1">
    <location>
        <begin position="20"/>
        <end position="42"/>
    </location>
</feature>
<evidence type="ECO:0000313" key="2">
    <source>
        <dbReference type="EMBL" id="MFB9450001.1"/>
    </source>
</evidence>
<proteinExistence type="predicted"/>
<accession>A0ABV5MMA1</accession>
<dbReference type="EMBL" id="JBHMCA010000070">
    <property type="protein sequence ID" value="MFB9450001.1"/>
    <property type="molecule type" value="Genomic_DNA"/>
</dbReference>
<dbReference type="RefSeq" id="WP_223093405.1">
    <property type="nucleotide sequence ID" value="NZ_CP061913.1"/>
</dbReference>
<name>A0ABV5MMA1_9ACTN</name>
<comment type="caution">
    <text evidence="2">The sequence shown here is derived from an EMBL/GenBank/DDBJ whole genome shotgun (WGS) entry which is preliminary data.</text>
</comment>
<dbReference type="Proteomes" id="UP001589608">
    <property type="component" value="Unassembled WGS sequence"/>
</dbReference>
<protein>
    <submittedName>
        <fullName evidence="2">Uncharacterized protein</fullName>
    </submittedName>
</protein>
<feature type="compositionally biased region" description="Gly residues" evidence="1">
    <location>
        <begin position="106"/>
        <end position="127"/>
    </location>
</feature>
<keyword evidence="3" id="KW-1185">Reference proteome</keyword>